<dbReference type="KEGG" id="mthd:A3224_14230"/>
<name>A0A143HQ82_MICTH</name>
<keyword evidence="2" id="KW-1185">Reference proteome</keyword>
<reference evidence="2" key="1">
    <citation type="submission" date="2016-03" db="EMBL/GenBank/DDBJ databases">
        <authorList>
            <person name="Lee Y.-S."/>
            <person name="Choi Y.-L."/>
        </authorList>
    </citation>
    <scope>NUCLEOTIDE SEQUENCE [LARGE SCALE GENOMIC DNA]</scope>
    <source>
        <strain evidence="2">DAU221</strain>
    </source>
</reference>
<evidence type="ECO:0000313" key="1">
    <source>
        <dbReference type="EMBL" id="AMX03580.1"/>
    </source>
</evidence>
<protein>
    <submittedName>
        <fullName evidence="1">Uncharacterized protein</fullName>
    </submittedName>
</protein>
<sequence length="95" mass="10847">MYWQHIGRALQLIAVSIDSYFYWLIRIARNFRAGGQYRFRLFFGPPIPSFSSIDLPKSCPPLVFGPIIGKADINNHYVGLRAPVLTACFVFNLKP</sequence>
<accession>A0A143HQ82</accession>
<proteinExistence type="predicted"/>
<gene>
    <name evidence="1" type="ORF">A3224_14230</name>
</gene>
<evidence type="ECO:0000313" key="2">
    <source>
        <dbReference type="Proteomes" id="UP000076077"/>
    </source>
</evidence>
<dbReference type="AlphaFoldDB" id="A0A143HQ82"/>
<organism evidence="1 2">
    <name type="scientific">Microbulbifer thermotolerans</name>
    <dbReference type="NCBI Taxonomy" id="252514"/>
    <lineage>
        <taxon>Bacteria</taxon>
        <taxon>Pseudomonadati</taxon>
        <taxon>Pseudomonadota</taxon>
        <taxon>Gammaproteobacteria</taxon>
        <taxon>Cellvibrionales</taxon>
        <taxon>Microbulbiferaceae</taxon>
        <taxon>Microbulbifer</taxon>
    </lineage>
</organism>
<dbReference type="EMBL" id="CP014864">
    <property type="protein sequence ID" value="AMX03580.1"/>
    <property type="molecule type" value="Genomic_DNA"/>
</dbReference>
<dbReference type="Proteomes" id="UP000076077">
    <property type="component" value="Chromosome"/>
</dbReference>